<keyword evidence="2" id="KW-1185">Reference proteome</keyword>
<sequence length="114" mass="13218">MQDTGRHVPNLGYFPHLFNTLSKQSYIGGIPDTSYFMPDVMSVSARRDFEVWHTRQRVASVIYDFQKELTEYCESDVKLLKQGCLSFKSVFEPLARFNPFSHITTTSACNRDLR</sequence>
<organism evidence="1 2">
    <name type="scientific">Pocillopora meandrina</name>
    <dbReference type="NCBI Taxonomy" id="46732"/>
    <lineage>
        <taxon>Eukaryota</taxon>
        <taxon>Metazoa</taxon>
        <taxon>Cnidaria</taxon>
        <taxon>Anthozoa</taxon>
        <taxon>Hexacorallia</taxon>
        <taxon>Scleractinia</taxon>
        <taxon>Astrocoeniina</taxon>
        <taxon>Pocilloporidae</taxon>
        <taxon>Pocillopora</taxon>
    </lineage>
</organism>
<accession>A0AAU9VKZ6</accession>
<proteinExistence type="predicted"/>
<comment type="caution">
    <text evidence="1">The sequence shown here is derived from an EMBL/GenBank/DDBJ whole genome shotgun (WGS) entry which is preliminary data.</text>
</comment>
<gene>
    <name evidence="1" type="ORF">PMEA_00000525</name>
</gene>
<protein>
    <submittedName>
        <fullName evidence="1">Uncharacterized protein</fullName>
    </submittedName>
</protein>
<dbReference type="AlphaFoldDB" id="A0AAU9VKZ6"/>
<evidence type="ECO:0000313" key="1">
    <source>
        <dbReference type="EMBL" id="CAH3031732.1"/>
    </source>
</evidence>
<reference evidence="1 2" key="1">
    <citation type="submission" date="2022-05" db="EMBL/GenBank/DDBJ databases">
        <authorList>
            <consortium name="Genoscope - CEA"/>
            <person name="William W."/>
        </authorList>
    </citation>
    <scope>NUCLEOTIDE SEQUENCE [LARGE SCALE GENOMIC DNA]</scope>
</reference>
<name>A0AAU9VKZ6_9CNID</name>
<evidence type="ECO:0000313" key="2">
    <source>
        <dbReference type="Proteomes" id="UP001159428"/>
    </source>
</evidence>
<dbReference type="EMBL" id="CALNXJ010000001">
    <property type="protein sequence ID" value="CAH3031732.1"/>
    <property type="molecule type" value="Genomic_DNA"/>
</dbReference>
<dbReference type="Proteomes" id="UP001159428">
    <property type="component" value="Unassembled WGS sequence"/>
</dbReference>